<sequence length="189" mass="21908">MPKSKSLPRNFNARVKCMVQEIMRKNEEIVALEDTVYDLMWPISRDGILRWQVKLGPLLQAIFTGPSCGRVFPSRDFYTLEGHRMAAQLQLNGQYLSLYVKLKEGLHDASIEWPFPFSTVSFQMRRHDGEEPWEKVYQVDDIDQKFSRPTGGENEKFGFVNFISWDDLLCPENKLIEEDVVSIMISVNG</sequence>
<dbReference type="AlphaFoldDB" id="A0A9Q1H7C7"/>
<dbReference type="Gene3D" id="2.60.210.10">
    <property type="entry name" value="Apoptosis, Tumor Necrosis Factor Receptor Associated Protein 2, Chain A"/>
    <property type="match status" value="1"/>
</dbReference>
<dbReference type="PROSITE" id="PS50144">
    <property type="entry name" value="MATH"/>
    <property type="match status" value="1"/>
</dbReference>
<evidence type="ECO:0000313" key="2">
    <source>
        <dbReference type="EMBL" id="KAJ8038367.1"/>
    </source>
</evidence>
<dbReference type="Pfam" id="PF22486">
    <property type="entry name" value="MATH_2"/>
    <property type="match status" value="1"/>
</dbReference>
<keyword evidence="3" id="KW-1185">Reference proteome</keyword>
<keyword evidence="2" id="KW-0675">Receptor</keyword>
<accession>A0A9Q1H7C7</accession>
<dbReference type="SUPFAM" id="SSF49599">
    <property type="entry name" value="TRAF domain-like"/>
    <property type="match status" value="1"/>
</dbReference>
<gene>
    <name evidence="2" type="ORF">HOLleu_15765</name>
</gene>
<feature type="domain" description="MATH" evidence="1">
    <location>
        <begin position="46"/>
        <end position="187"/>
    </location>
</feature>
<protein>
    <submittedName>
        <fullName evidence="2">TNF receptor-associated factor 1</fullName>
    </submittedName>
</protein>
<evidence type="ECO:0000259" key="1">
    <source>
        <dbReference type="PROSITE" id="PS50144"/>
    </source>
</evidence>
<evidence type="ECO:0000313" key="3">
    <source>
        <dbReference type="Proteomes" id="UP001152320"/>
    </source>
</evidence>
<dbReference type="InterPro" id="IPR002083">
    <property type="entry name" value="MATH/TRAF_dom"/>
</dbReference>
<name>A0A9Q1H7C7_HOLLE</name>
<organism evidence="2 3">
    <name type="scientific">Holothuria leucospilota</name>
    <name type="common">Black long sea cucumber</name>
    <name type="synonym">Mertensiothuria leucospilota</name>
    <dbReference type="NCBI Taxonomy" id="206669"/>
    <lineage>
        <taxon>Eukaryota</taxon>
        <taxon>Metazoa</taxon>
        <taxon>Echinodermata</taxon>
        <taxon>Eleutherozoa</taxon>
        <taxon>Echinozoa</taxon>
        <taxon>Holothuroidea</taxon>
        <taxon>Aspidochirotacea</taxon>
        <taxon>Aspidochirotida</taxon>
        <taxon>Holothuriidae</taxon>
        <taxon>Holothuria</taxon>
    </lineage>
</organism>
<dbReference type="EMBL" id="JAIZAY010000007">
    <property type="protein sequence ID" value="KAJ8038367.1"/>
    <property type="molecule type" value="Genomic_DNA"/>
</dbReference>
<comment type="caution">
    <text evidence="2">The sequence shown here is derived from an EMBL/GenBank/DDBJ whole genome shotgun (WGS) entry which is preliminary data.</text>
</comment>
<dbReference type="InterPro" id="IPR008974">
    <property type="entry name" value="TRAF-like"/>
</dbReference>
<dbReference type="Proteomes" id="UP001152320">
    <property type="component" value="Chromosome 7"/>
</dbReference>
<proteinExistence type="predicted"/>
<reference evidence="2" key="1">
    <citation type="submission" date="2021-10" db="EMBL/GenBank/DDBJ databases">
        <title>Tropical sea cucumber genome reveals ecological adaptation and Cuvierian tubules defense mechanism.</title>
        <authorList>
            <person name="Chen T."/>
        </authorList>
    </citation>
    <scope>NUCLEOTIDE SEQUENCE</scope>
    <source>
        <strain evidence="2">Nanhai2018</strain>
        <tissue evidence="2">Muscle</tissue>
    </source>
</reference>